<evidence type="ECO:0000313" key="17">
    <source>
        <dbReference type="Proteomes" id="UP000460435"/>
    </source>
</evidence>
<keyword evidence="9 12" id="KW-0456">Lyase</keyword>
<reference evidence="16 17" key="1">
    <citation type="submission" date="2019-11" db="EMBL/GenBank/DDBJ databases">
        <authorList>
            <person name="Li X.-J."/>
            <person name="Feng X.-M."/>
        </authorList>
    </citation>
    <scope>NUCLEOTIDE SEQUENCE [LARGE SCALE GENOMIC DNA]</scope>
    <source>
        <strain evidence="16 17">XMNu-373</strain>
    </source>
</reference>
<evidence type="ECO:0000256" key="13">
    <source>
        <dbReference type="PIRNR" id="PIRNR001365"/>
    </source>
</evidence>
<dbReference type="HAMAP" id="MF_00418">
    <property type="entry name" value="DapA"/>
    <property type="match status" value="1"/>
</dbReference>
<keyword evidence="6 12" id="KW-0028">Amino-acid biosynthesis</keyword>
<dbReference type="Gene3D" id="3.20.20.70">
    <property type="entry name" value="Aldolase class I"/>
    <property type="match status" value="1"/>
</dbReference>
<feature type="active site" description="Proton donor/acceptor" evidence="12 14">
    <location>
        <position position="138"/>
    </location>
</feature>
<dbReference type="InterPro" id="IPR002220">
    <property type="entry name" value="DapA-like"/>
</dbReference>
<evidence type="ECO:0000256" key="8">
    <source>
        <dbReference type="ARBA" id="ARBA00023154"/>
    </source>
</evidence>
<dbReference type="PROSITE" id="PS00665">
    <property type="entry name" value="DHDPS_1"/>
    <property type="match status" value="1"/>
</dbReference>
<organism evidence="16 17">
    <name type="scientific">Phytoactinopolyspora mesophila</name>
    <dbReference type="NCBI Taxonomy" id="2650750"/>
    <lineage>
        <taxon>Bacteria</taxon>
        <taxon>Bacillati</taxon>
        <taxon>Actinomycetota</taxon>
        <taxon>Actinomycetes</taxon>
        <taxon>Jiangellales</taxon>
        <taxon>Jiangellaceae</taxon>
        <taxon>Phytoactinopolyspora</taxon>
    </lineage>
</organism>
<evidence type="ECO:0000256" key="15">
    <source>
        <dbReference type="PIRSR" id="PIRSR001365-2"/>
    </source>
</evidence>
<dbReference type="Pfam" id="PF00701">
    <property type="entry name" value="DHDPS"/>
    <property type="match status" value="1"/>
</dbReference>
<evidence type="ECO:0000256" key="4">
    <source>
        <dbReference type="ARBA" id="ARBA00012086"/>
    </source>
</evidence>
<evidence type="ECO:0000256" key="9">
    <source>
        <dbReference type="ARBA" id="ARBA00023239"/>
    </source>
</evidence>
<keyword evidence="7 12" id="KW-0220">Diaminopimelate biosynthesis</keyword>
<comment type="similarity">
    <text evidence="3 12 13">Belongs to the DapA family.</text>
</comment>
<comment type="subcellular location">
    <subcellularLocation>
        <location evidence="12">Cytoplasm</location>
    </subcellularLocation>
</comment>
<comment type="pathway">
    <text evidence="2 12">Amino-acid biosynthesis; L-lysine biosynthesis via DAP pathway; (S)-tetrahydrodipicolinate from L-aspartate: step 3/4.</text>
</comment>
<dbReference type="InterPro" id="IPR013785">
    <property type="entry name" value="Aldolase_TIM"/>
</dbReference>
<evidence type="ECO:0000256" key="11">
    <source>
        <dbReference type="ARBA" id="ARBA00047836"/>
    </source>
</evidence>
<evidence type="ECO:0000256" key="3">
    <source>
        <dbReference type="ARBA" id="ARBA00007592"/>
    </source>
</evidence>
<evidence type="ECO:0000256" key="6">
    <source>
        <dbReference type="ARBA" id="ARBA00022605"/>
    </source>
</evidence>
<dbReference type="NCBIfam" id="TIGR00674">
    <property type="entry name" value="dapA"/>
    <property type="match status" value="1"/>
</dbReference>
<dbReference type="PANTHER" id="PTHR12128:SF66">
    <property type="entry name" value="4-HYDROXY-2-OXOGLUTARATE ALDOLASE, MITOCHONDRIAL"/>
    <property type="match status" value="1"/>
</dbReference>
<evidence type="ECO:0000256" key="1">
    <source>
        <dbReference type="ARBA" id="ARBA00003294"/>
    </source>
</evidence>
<dbReference type="InterPro" id="IPR020625">
    <property type="entry name" value="Schiff_base-form_aldolases_AS"/>
</dbReference>
<comment type="catalytic activity">
    <reaction evidence="11 12">
        <text>L-aspartate 4-semialdehyde + pyruvate = (2S,4S)-4-hydroxy-2,3,4,5-tetrahydrodipicolinate + H2O + H(+)</text>
        <dbReference type="Rhea" id="RHEA:34171"/>
        <dbReference type="ChEBI" id="CHEBI:15361"/>
        <dbReference type="ChEBI" id="CHEBI:15377"/>
        <dbReference type="ChEBI" id="CHEBI:15378"/>
        <dbReference type="ChEBI" id="CHEBI:67139"/>
        <dbReference type="ChEBI" id="CHEBI:537519"/>
        <dbReference type="EC" id="4.3.3.7"/>
    </reaction>
</comment>
<feature type="site" description="Part of a proton relay during catalysis" evidence="12">
    <location>
        <position position="49"/>
    </location>
</feature>
<dbReference type="InterPro" id="IPR005263">
    <property type="entry name" value="DapA"/>
</dbReference>
<feature type="binding site" evidence="12 15">
    <location>
        <position position="50"/>
    </location>
    <ligand>
        <name>pyruvate</name>
        <dbReference type="ChEBI" id="CHEBI:15361"/>
    </ligand>
</feature>
<evidence type="ECO:0000313" key="16">
    <source>
        <dbReference type="EMBL" id="NDL59256.1"/>
    </source>
</evidence>
<dbReference type="SUPFAM" id="SSF51569">
    <property type="entry name" value="Aldolase"/>
    <property type="match status" value="1"/>
</dbReference>
<proteinExistence type="inferred from homology"/>
<dbReference type="GO" id="GO:0005829">
    <property type="term" value="C:cytosol"/>
    <property type="evidence" value="ECO:0007669"/>
    <property type="project" value="TreeGrafter"/>
</dbReference>
<comment type="caution">
    <text evidence="16">The sequence shown here is derived from an EMBL/GenBank/DDBJ whole genome shotgun (WGS) entry which is preliminary data.</text>
</comment>
<dbReference type="GO" id="GO:0019877">
    <property type="term" value="P:diaminopimelate biosynthetic process"/>
    <property type="evidence" value="ECO:0007669"/>
    <property type="project" value="UniProtKB-UniRule"/>
</dbReference>
<dbReference type="UniPathway" id="UPA00034">
    <property type="reaction ID" value="UER00017"/>
</dbReference>
<dbReference type="Proteomes" id="UP000460435">
    <property type="component" value="Unassembled WGS sequence"/>
</dbReference>
<dbReference type="GO" id="GO:0009089">
    <property type="term" value="P:lysine biosynthetic process via diaminopimelate"/>
    <property type="evidence" value="ECO:0007669"/>
    <property type="project" value="UniProtKB-UniRule"/>
</dbReference>
<evidence type="ECO:0000256" key="5">
    <source>
        <dbReference type="ARBA" id="ARBA00022490"/>
    </source>
</evidence>
<dbReference type="InterPro" id="IPR020624">
    <property type="entry name" value="Schiff_base-form_aldolases_CS"/>
</dbReference>
<sequence>MPASAPFGRVTTAMVTPFDDDGGLDLDGAAALTEHLIERGCDGLVLSGTTGESPTTSDAEKDALLRAVVDTAKGRIKVVAGVGTYDTHHSVDLARSAEKAGADGLLVVTPYYNKPPQEGLVRHFSAVADATGLPVMLYDIPGRSGVEIANETLYRLAEHDRIVAVKDAKGDIFASSEVMARTGLAYYSGEDALNLALLTHGAVGVVSVVAHVAAREYAQMTRAVDSGDLARALRLHRQLIPAVRAIMTRTQGAIMAKAAVQALGVIPSRQMRSPLLPATDEQVEQLRADLSEAGVL</sequence>
<evidence type="ECO:0000256" key="7">
    <source>
        <dbReference type="ARBA" id="ARBA00022915"/>
    </source>
</evidence>
<protein>
    <recommendedName>
        <fullName evidence="4 12">4-hydroxy-tetrahydrodipicolinate synthase</fullName>
        <shortName evidence="12">HTPA synthase</shortName>
        <ecNumber evidence="4 12">4.3.3.7</ecNumber>
    </recommendedName>
</protein>
<dbReference type="PANTHER" id="PTHR12128">
    <property type="entry name" value="DIHYDRODIPICOLINATE SYNTHASE"/>
    <property type="match status" value="1"/>
</dbReference>
<gene>
    <name evidence="12" type="primary">dapA</name>
    <name evidence="16" type="ORF">F7O44_19485</name>
</gene>
<dbReference type="SMART" id="SM01130">
    <property type="entry name" value="DHDPS"/>
    <property type="match status" value="1"/>
</dbReference>
<dbReference type="AlphaFoldDB" id="A0A7K3M7J4"/>
<name>A0A7K3M7J4_9ACTN</name>
<evidence type="ECO:0000256" key="14">
    <source>
        <dbReference type="PIRSR" id="PIRSR001365-1"/>
    </source>
</evidence>
<feature type="active site" description="Schiff-base intermediate with substrate" evidence="12 14">
    <location>
        <position position="166"/>
    </location>
</feature>
<keyword evidence="8 12" id="KW-0457">Lysine biosynthesis</keyword>
<dbReference type="CDD" id="cd00950">
    <property type="entry name" value="DHDPS"/>
    <property type="match status" value="1"/>
</dbReference>
<keyword evidence="10 12" id="KW-0704">Schiff base</keyword>
<comment type="caution">
    <text evidence="12">Was originally thought to be a dihydrodipicolinate synthase (DHDPS), catalyzing the condensation of (S)-aspartate-beta-semialdehyde [(S)-ASA] and pyruvate to dihydrodipicolinate (DHDP). However, it was shown in E.coli that the product of the enzymatic reaction is not dihydrodipicolinate but in fact (4S)-4-hydroxy-2,3,4,5-tetrahydro-(2S)-dipicolinic acid (HTPA), and that the consecutive dehydration reaction leading to DHDP is not spontaneous but catalyzed by DapB.</text>
</comment>
<evidence type="ECO:0000256" key="12">
    <source>
        <dbReference type="HAMAP-Rule" id="MF_00418"/>
    </source>
</evidence>
<evidence type="ECO:0000256" key="2">
    <source>
        <dbReference type="ARBA" id="ARBA00005120"/>
    </source>
</evidence>
<dbReference type="PIRSF" id="PIRSF001365">
    <property type="entry name" value="DHDPS"/>
    <property type="match status" value="1"/>
</dbReference>
<accession>A0A7K3M7J4</accession>
<dbReference type="PRINTS" id="PR00146">
    <property type="entry name" value="DHPICSNTHASE"/>
</dbReference>
<dbReference type="EC" id="4.3.3.7" evidence="4 12"/>
<dbReference type="GO" id="GO:0008840">
    <property type="term" value="F:4-hydroxy-tetrahydrodipicolinate synthase activity"/>
    <property type="evidence" value="ECO:0007669"/>
    <property type="project" value="UniProtKB-UniRule"/>
</dbReference>
<dbReference type="PROSITE" id="PS00666">
    <property type="entry name" value="DHDPS_2"/>
    <property type="match status" value="1"/>
</dbReference>
<feature type="site" description="Part of a proton relay during catalysis" evidence="12">
    <location>
        <position position="112"/>
    </location>
</feature>
<evidence type="ECO:0000256" key="10">
    <source>
        <dbReference type="ARBA" id="ARBA00023270"/>
    </source>
</evidence>
<dbReference type="EMBL" id="WLZY01000007">
    <property type="protein sequence ID" value="NDL59256.1"/>
    <property type="molecule type" value="Genomic_DNA"/>
</dbReference>
<keyword evidence="17" id="KW-1185">Reference proteome</keyword>
<comment type="subunit">
    <text evidence="12">Homotetramer; dimer of dimers.</text>
</comment>
<keyword evidence="5 12" id="KW-0963">Cytoplasm</keyword>
<comment type="function">
    <text evidence="1 12">Catalyzes the condensation of (S)-aspartate-beta-semialdehyde [(S)-ASA] and pyruvate to 4-hydroxy-tetrahydrodipicolinate (HTPA).</text>
</comment>
<feature type="binding site" evidence="12 15">
    <location>
        <position position="206"/>
    </location>
    <ligand>
        <name>pyruvate</name>
        <dbReference type="ChEBI" id="CHEBI:15361"/>
    </ligand>
</feature>